<feature type="region of interest" description="Disordered" evidence="1">
    <location>
        <begin position="810"/>
        <end position="838"/>
    </location>
</feature>
<feature type="compositionally biased region" description="Polar residues" evidence="1">
    <location>
        <begin position="737"/>
        <end position="755"/>
    </location>
</feature>
<dbReference type="InterPro" id="IPR001849">
    <property type="entry name" value="PH_domain"/>
</dbReference>
<evidence type="ECO:0000256" key="1">
    <source>
        <dbReference type="SAM" id="MobiDB-lite"/>
    </source>
</evidence>
<dbReference type="PROSITE" id="PS50190">
    <property type="entry name" value="SEC7"/>
    <property type="match status" value="1"/>
</dbReference>
<proteinExistence type="predicted"/>
<reference evidence="4 5" key="1">
    <citation type="journal article" date="2015" name="Genome Biol. Evol.">
        <title>Phylogenomic analyses indicate that early fungi evolved digesting cell walls of algal ancestors of land plants.</title>
        <authorList>
            <person name="Chang Y."/>
            <person name="Wang S."/>
            <person name="Sekimoto S."/>
            <person name="Aerts A.L."/>
            <person name="Choi C."/>
            <person name="Clum A."/>
            <person name="LaButti K.M."/>
            <person name="Lindquist E.A."/>
            <person name="Yee Ngan C."/>
            <person name="Ohm R.A."/>
            <person name="Salamov A.A."/>
            <person name="Grigoriev I.V."/>
            <person name="Spatafora J.W."/>
            <person name="Berbee M.L."/>
        </authorList>
    </citation>
    <scope>NUCLEOTIDE SEQUENCE [LARGE SCALE GENOMIC DNA]</scope>
    <source>
        <strain evidence="4 5">NRRL 1564</strain>
    </source>
</reference>
<feature type="compositionally biased region" description="Polar residues" evidence="1">
    <location>
        <begin position="1094"/>
        <end position="1110"/>
    </location>
</feature>
<dbReference type="SMART" id="SM00233">
    <property type="entry name" value="PH"/>
    <property type="match status" value="1"/>
</dbReference>
<evidence type="ECO:0008006" key="6">
    <source>
        <dbReference type="Google" id="ProtNLM"/>
    </source>
</evidence>
<dbReference type="SUPFAM" id="SSF48425">
    <property type="entry name" value="Sec7 domain"/>
    <property type="match status" value="1"/>
</dbReference>
<feature type="domain" description="SEC7" evidence="3">
    <location>
        <begin position="880"/>
        <end position="1027"/>
    </location>
</feature>
<dbReference type="InterPro" id="IPR000904">
    <property type="entry name" value="Sec7_dom"/>
</dbReference>
<feature type="region of interest" description="Disordered" evidence="1">
    <location>
        <begin position="1256"/>
        <end position="1287"/>
    </location>
</feature>
<dbReference type="PANTHER" id="PTHR10663">
    <property type="entry name" value="GUANYL-NUCLEOTIDE EXCHANGE FACTOR"/>
    <property type="match status" value="1"/>
</dbReference>
<dbReference type="GO" id="GO:0005085">
    <property type="term" value="F:guanyl-nucleotide exchange factor activity"/>
    <property type="evidence" value="ECO:0007669"/>
    <property type="project" value="InterPro"/>
</dbReference>
<keyword evidence="5" id="KW-1185">Reference proteome</keyword>
<dbReference type="Pfam" id="PF15410">
    <property type="entry name" value="PH_9"/>
    <property type="match status" value="1"/>
</dbReference>
<dbReference type="OrthoDB" id="430364at2759"/>
<feature type="region of interest" description="Disordered" evidence="1">
    <location>
        <begin position="737"/>
        <end position="761"/>
    </location>
</feature>
<feature type="region of interest" description="Disordered" evidence="1">
    <location>
        <begin position="446"/>
        <end position="472"/>
    </location>
</feature>
<dbReference type="Pfam" id="PF01369">
    <property type="entry name" value="Sec7"/>
    <property type="match status" value="1"/>
</dbReference>
<dbReference type="InterPro" id="IPR023394">
    <property type="entry name" value="Sec7_C_sf"/>
</dbReference>
<dbReference type="SMART" id="SM00222">
    <property type="entry name" value="Sec7"/>
    <property type="match status" value="1"/>
</dbReference>
<dbReference type="Proteomes" id="UP000242474">
    <property type="component" value="Unassembled WGS sequence"/>
</dbReference>
<dbReference type="InterPro" id="IPR041681">
    <property type="entry name" value="PH_9"/>
</dbReference>
<evidence type="ECO:0000259" key="3">
    <source>
        <dbReference type="PROSITE" id="PS50190"/>
    </source>
</evidence>
<evidence type="ECO:0000313" key="4">
    <source>
        <dbReference type="EMBL" id="PIA17614.1"/>
    </source>
</evidence>
<feature type="compositionally biased region" description="Polar residues" evidence="1">
    <location>
        <begin position="1135"/>
        <end position="1156"/>
    </location>
</feature>
<organism evidence="4 5">
    <name type="scientific">Coemansia reversa (strain ATCC 12441 / NRRL 1564)</name>
    <dbReference type="NCBI Taxonomy" id="763665"/>
    <lineage>
        <taxon>Eukaryota</taxon>
        <taxon>Fungi</taxon>
        <taxon>Fungi incertae sedis</taxon>
        <taxon>Zoopagomycota</taxon>
        <taxon>Kickxellomycotina</taxon>
        <taxon>Kickxellomycetes</taxon>
        <taxon>Kickxellales</taxon>
        <taxon>Kickxellaceae</taxon>
        <taxon>Coemansia</taxon>
    </lineage>
</organism>
<evidence type="ECO:0000313" key="5">
    <source>
        <dbReference type="Proteomes" id="UP000242474"/>
    </source>
</evidence>
<feature type="region of interest" description="Disordered" evidence="1">
    <location>
        <begin position="55"/>
        <end position="88"/>
    </location>
</feature>
<dbReference type="InterPro" id="IPR035999">
    <property type="entry name" value="Sec7_dom_sf"/>
</dbReference>
<dbReference type="PROSITE" id="PS50003">
    <property type="entry name" value="PH_DOMAIN"/>
    <property type="match status" value="1"/>
</dbReference>
<feature type="region of interest" description="Disordered" evidence="1">
    <location>
        <begin position="1082"/>
        <end position="1110"/>
    </location>
</feature>
<dbReference type="PANTHER" id="PTHR10663:SF405">
    <property type="entry name" value="ARF GUANINE NUCLEOTIDE EXCHANGE FACTOR SYT1"/>
    <property type="match status" value="1"/>
</dbReference>
<feature type="region of interest" description="Disordered" evidence="1">
    <location>
        <begin position="1130"/>
        <end position="1158"/>
    </location>
</feature>
<name>A0A2G5BF32_COERN</name>
<feature type="region of interest" description="Disordered" evidence="1">
    <location>
        <begin position="1"/>
        <end position="38"/>
    </location>
</feature>
<feature type="domain" description="PH" evidence="2">
    <location>
        <begin position="1373"/>
        <end position="1500"/>
    </location>
</feature>
<protein>
    <recommendedName>
        <fullName evidence="6">SEC7 domain-containing protein</fullName>
    </recommendedName>
</protein>
<dbReference type="EMBL" id="KZ303493">
    <property type="protein sequence ID" value="PIA17614.1"/>
    <property type="molecule type" value="Genomic_DNA"/>
</dbReference>
<dbReference type="Gene3D" id="2.30.29.30">
    <property type="entry name" value="Pleckstrin-homology domain (PH domain)/Phosphotyrosine-binding domain (PTB)"/>
    <property type="match status" value="1"/>
</dbReference>
<dbReference type="InterPro" id="IPR011993">
    <property type="entry name" value="PH-like_dom_sf"/>
</dbReference>
<sequence length="1636" mass="177546">MSVNKPLPVAPEAAGTSGNISHVYAQDADGSCGDRTESPSVALSINRTDAMQQAVYKQSSTEGALSKPKSRGVDAKPQPVHSGTQDALHRTAVTPISFYNSRLNPIPGGSAVSKKAYHNTFQGVPLVSEAHGLPSVRKPHVHRQATANNLTRRTATDRHGSAADVNKGLPSTMAATTVAAKNVNPASFARPRPATSAHMTETARNRKSNTRVEVSAARMSLPGIQDKDSALIMQHAQRTSKSSRRARTEGSAEWRDIHVKSLSRVDTILREAVGLSGPNAKRWTVYEPNGGRALGPNNNGLGISMSHSKGRLSESEMRKRPGTAHANLAFNLRSDFTDEVQARPSYASEASPTFGLAGSGKLEPALTGTPARPSTSSARLGRSLPNQPAPPSSGDRITSMYIPTQQDSVSYGVRRQMTMNNPSMRRIQLSRDESRRSRLFAEYEQLVAPKDAEEGAEDDERSDTGDYADYKQTGARSGVNAVAIVKQSSSELGNIAEETEGSFSSFEDIVDSTWMPNQTTTLHSTLPSTNGPLSRPATAQYKSNIVRQQRRGGNTASMYTSGDLFSQQQTRQRWSRIINQNQHLFAPHMVMEQVNDDLDGDNAEQDAEETGSTPPSATHSLILDLPHSVDLFRDVSQALAERLPPLSAGSTASVSSASTVAHRPDSMLLGSRPLSVIQQSQSASELPSNDAKRGIYMDINVVEPAANNRNKRESIYIDPESLYGSGLFVDEDLPYQQETCSTEPAQKQQQDSPQEPLQRVGYTPTITASILSEDKLYVPMSMETEVVPTVTVASSLASSLELSDISSASICSSDSQHDDDSDTNEITAGSDSDPHGSPLSALADEAMVLGSESRELDGIKSRTSTVDRDVRHSVYVREQLRKVEGSTPATALSTELSKGGQEHKELLDAYLMRFDFCDQPVDFALRQLFREFQLPSESQQIDRVIMGFAVRYHNCNPDLFYSADIVYAYAFAILLLHTDAHNPKVKQKITKSQFTTRAKLLDDHEEGQENEMFDEILDIIYDNVTLVEFEYSPAQSAGTLALSDPGFSRSKLDAVLPHLGSTLSEGARDQSPGITGWLRRMFTPAGTTGAPTKPSLSSQDIPSKEQYSYSTVGRRRVGSIVSLGASAAALPTPLSRPNTSHGTFPRNGSGTINASSMEGALESARADFAASATLPRVRAHSSEQALTTLALSPIATCFVSQSLSPLSAATSNSDSGTGGGSGVHSAQSLGDSYLTTREMFRSGVARPFKSSPLAGGIIGRGVAPGSPDSDVVSPRSPESPDSPRVNLGLSSNFTATDLAVPAQPQMVESIRLKGVKSHVKRRISLRQGRPLSGIIYQLPQTQQTPSFSQLYDQASCMPMSPALTDSNDNALLRVDMSGHVSRKMERLDNGRRGFVRRWKDIWMVLSGSRLYLFRPSDAAHADGQGSPESAIMSQSAASRSAMAIQTIISLRNGVAIVDSGYNKYPHVFRILVDNGSEMLVKAPDDDAVAEWMARINCAAAFKTMEIERRMFNDPSEDVASGGSGGNPESDLEPRARLLERKLESLDERLHGIDDKLERCLRLFKQLASMVPLTRQGRSKIVQYASQARERLKELYVSEQRLTCYKDVLELDLAIEYELEGRLELVDEQTLNDTAAE</sequence>
<feature type="region of interest" description="Disordered" evidence="1">
    <location>
        <begin position="187"/>
        <end position="213"/>
    </location>
</feature>
<feature type="compositionally biased region" description="Low complexity" evidence="1">
    <location>
        <begin position="1083"/>
        <end position="1092"/>
    </location>
</feature>
<evidence type="ECO:0000259" key="2">
    <source>
        <dbReference type="PROSITE" id="PS50003"/>
    </source>
</evidence>
<dbReference type="Gene3D" id="1.10.1000.11">
    <property type="entry name" value="Arf Nucleotide-binding Site Opener,domain 2"/>
    <property type="match status" value="1"/>
</dbReference>
<gene>
    <name evidence="4" type="ORF">COEREDRAFT_96543</name>
</gene>
<feature type="compositionally biased region" description="Polar residues" evidence="1">
    <location>
        <begin position="610"/>
        <end position="619"/>
    </location>
</feature>
<feature type="region of interest" description="Disordered" evidence="1">
    <location>
        <begin position="343"/>
        <end position="400"/>
    </location>
</feature>
<feature type="compositionally biased region" description="Acidic residues" evidence="1">
    <location>
        <begin position="598"/>
        <end position="609"/>
    </location>
</feature>
<dbReference type="STRING" id="763665.A0A2G5BF32"/>
<feature type="compositionally biased region" description="Low complexity" evidence="1">
    <location>
        <begin position="1264"/>
        <end position="1276"/>
    </location>
</feature>
<dbReference type="SUPFAM" id="SSF50729">
    <property type="entry name" value="PH domain-like"/>
    <property type="match status" value="1"/>
</dbReference>
<dbReference type="GO" id="GO:0032012">
    <property type="term" value="P:regulation of ARF protein signal transduction"/>
    <property type="evidence" value="ECO:0007669"/>
    <property type="project" value="InterPro"/>
</dbReference>
<feature type="region of interest" description="Disordered" evidence="1">
    <location>
        <begin position="598"/>
        <end position="620"/>
    </location>
</feature>
<accession>A0A2G5BF32</accession>